<reference evidence="3 4" key="1">
    <citation type="submission" date="2012-12" db="EMBL/GenBank/DDBJ databases">
        <authorList>
            <person name="Sencilo A."/>
            <person name="Jacobs-Sera D."/>
            <person name="Russell D.A."/>
            <person name="Ko C."/>
            <person name="Atanasova N."/>
            <person name="Osterlund E."/>
            <person name="Oksanen H.M."/>
            <person name="Bamford D.H."/>
            <person name="Hatfull G.F."/>
            <person name="Roine E."/>
            <person name="Hendrix R.W."/>
        </authorList>
    </citation>
    <scope>NUCLEOTIDE SEQUENCE [LARGE SCALE GENOMIC DNA]</scope>
</reference>
<dbReference type="GO" id="GO:0016887">
    <property type="term" value="F:ATP hydrolysis activity"/>
    <property type="evidence" value="ECO:0007669"/>
    <property type="project" value="InterPro"/>
</dbReference>
<dbReference type="OrthoDB" id="30423at10239"/>
<dbReference type="InterPro" id="IPR050764">
    <property type="entry name" value="CbbQ/NirQ/NorQ/GpvN"/>
</dbReference>
<dbReference type="EMBL" id="KC292024">
    <property type="protein sequence ID" value="AGM11176.1"/>
    <property type="molecule type" value="Genomic_DNA"/>
</dbReference>
<dbReference type="PANTHER" id="PTHR42759:SF7">
    <property type="entry name" value="DENITRIFICATION REGULATORY PROTEIN NIRQ"/>
    <property type="match status" value="1"/>
</dbReference>
<dbReference type="PANTHER" id="PTHR42759">
    <property type="entry name" value="MOXR FAMILY PROTEIN"/>
    <property type="match status" value="1"/>
</dbReference>
<name>R4TG24_9CAUD</name>
<evidence type="ECO:0000256" key="1">
    <source>
        <dbReference type="SAM" id="MobiDB-lite"/>
    </source>
</evidence>
<protein>
    <recommendedName>
        <fullName evidence="2">ATPase dynein-related AAA domain-containing protein</fullName>
    </recommendedName>
</protein>
<dbReference type="InterPro" id="IPR011991">
    <property type="entry name" value="ArsR-like_HTH"/>
</dbReference>
<dbReference type="InterPro" id="IPR036388">
    <property type="entry name" value="WH-like_DNA-bd_sf"/>
</dbReference>
<dbReference type="PRINTS" id="PR00300">
    <property type="entry name" value="CLPPROTEASEA"/>
</dbReference>
<dbReference type="RefSeq" id="YP_008060319.1">
    <property type="nucleotide sequence ID" value="NC_021340.1"/>
</dbReference>
<evidence type="ECO:0000313" key="4">
    <source>
        <dbReference type="Proteomes" id="UP000203112"/>
    </source>
</evidence>
<dbReference type="InterPro" id="IPR001270">
    <property type="entry name" value="ClpA/B"/>
</dbReference>
<dbReference type="InterPro" id="IPR011704">
    <property type="entry name" value="ATPase_dyneun-rel_AAA"/>
</dbReference>
<feature type="region of interest" description="Disordered" evidence="1">
    <location>
        <begin position="1"/>
        <end position="21"/>
    </location>
</feature>
<keyword evidence="4" id="KW-1185">Reference proteome</keyword>
<dbReference type="InterPro" id="IPR036390">
    <property type="entry name" value="WH_DNA-bd_sf"/>
</dbReference>
<dbReference type="GeneID" id="16194351"/>
<dbReference type="SUPFAM" id="SSF52540">
    <property type="entry name" value="P-loop containing nucleoside triphosphate hydrolases"/>
    <property type="match status" value="1"/>
</dbReference>
<dbReference type="InterPro" id="IPR027417">
    <property type="entry name" value="P-loop_NTPase"/>
</dbReference>
<feature type="domain" description="ATPase dynein-related AAA" evidence="2">
    <location>
        <begin position="144"/>
        <end position="291"/>
    </location>
</feature>
<evidence type="ECO:0000313" key="3">
    <source>
        <dbReference type="EMBL" id="AGM11176.1"/>
    </source>
</evidence>
<organism evidence="3 4">
    <name type="scientific">Haloarcula hispanica tailed virus 2</name>
    <dbReference type="NCBI Taxonomy" id="1273751"/>
    <lineage>
        <taxon>Viruses</taxon>
        <taxon>Duplodnaviria</taxon>
        <taxon>Heunggongvirae</taxon>
        <taxon>Uroviricota</taxon>
        <taxon>Caudoviricetes</taxon>
        <taxon>Saparoviridae</taxon>
        <taxon>Halohivirus</taxon>
        <taxon>Halohivirus suolae</taxon>
        <taxon>Halohivirus HHTV2</taxon>
    </lineage>
</organism>
<sequence>METKDALQAIQNSADKKTKQELADELGEHPNTVGHHLHKLQEAGKVQRERDGRSYVYFTAEQAEAEQAAEDAEQFNQAVSEDVHVPEMKNDLPDSVPPVERDYDFSTMVPKQDETHEYIPSNGEWEEINAKVDARHATGQEPAFLLGGPTGCGKTTLAEWMAAERGWPVITLQMTYDMSPASLLGKATVRSAGDGGTETVWNDGPLTKALLASREGPAVLIVDEANRARPEVHSTLMSALDSRCEVTLDQRGGEKVRGVRQNLIVVSTINPKGSGDYHGVQDIDFAVKRRLSNAGRYNVDYLGVNFPQREADVLTERTPAGPRLSDLIVETANQVRAQADDATSEVRSGIPTSSLISVAQSAYALDQAGLDNAVLQAFETDVVEALYDQRQNERSTVQQIVKDNLDGCPFQEDDVAAWSGEVEYVSCQSCSYRATSTEAEDAGVLDFMECPDCDGHVTYE</sequence>
<dbReference type="CDD" id="cd00090">
    <property type="entry name" value="HTH_ARSR"/>
    <property type="match status" value="1"/>
</dbReference>
<gene>
    <name evidence="3" type="primary">10</name>
    <name evidence="3" type="ORF">HHTV2_10</name>
</gene>
<dbReference type="CDD" id="cd00009">
    <property type="entry name" value="AAA"/>
    <property type="match status" value="1"/>
</dbReference>
<dbReference type="GO" id="GO:0005524">
    <property type="term" value="F:ATP binding"/>
    <property type="evidence" value="ECO:0007669"/>
    <property type="project" value="InterPro"/>
</dbReference>
<evidence type="ECO:0000259" key="2">
    <source>
        <dbReference type="Pfam" id="PF07728"/>
    </source>
</evidence>
<dbReference type="Proteomes" id="UP000203112">
    <property type="component" value="Segment"/>
</dbReference>
<dbReference type="KEGG" id="vg:16194351"/>
<accession>R4TG24</accession>
<dbReference type="Gene3D" id="3.40.50.300">
    <property type="entry name" value="P-loop containing nucleotide triphosphate hydrolases"/>
    <property type="match status" value="1"/>
</dbReference>
<proteinExistence type="predicted"/>
<dbReference type="Pfam" id="PF07728">
    <property type="entry name" value="AAA_5"/>
    <property type="match status" value="1"/>
</dbReference>
<dbReference type="SUPFAM" id="SSF46785">
    <property type="entry name" value="Winged helix' DNA-binding domain"/>
    <property type="match status" value="1"/>
</dbReference>
<dbReference type="Gene3D" id="1.10.10.10">
    <property type="entry name" value="Winged helix-like DNA-binding domain superfamily/Winged helix DNA-binding domain"/>
    <property type="match status" value="1"/>
</dbReference>